<dbReference type="AlphaFoldDB" id="A0A1H4QNN7"/>
<dbReference type="PANTHER" id="PTHR15337:SF11">
    <property type="entry name" value="THIOREDOXIN DOMAIN-CONTAINING PROTEIN"/>
    <property type="match status" value="1"/>
</dbReference>
<feature type="chain" id="PRO_5010296474" evidence="2">
    <location>
        <begin position="17"/>
        <end position="150"/>
    </location>
</feature>
<dbReference type="PROSITE" id="PS51352">
    <property type="entry name" value="THIOREDOXIN_2"/>
    <property type="match status" value="1"/>
</dbReference>
<dbReference type="InterPro" id="IPR013766">
    <property type="entry name" value="Thioredoxin_domain"/>
</dbReference>
<proteinExistence type="predicted"/>
<dbReference type="Gene3D" id="3.40.30.10">
    <property type="entry name" value="Glutaredoxin"/>
    <property type="match status" value="1"/>
</dbReference>
<feature type="signal peptide" evidence="2">
    <location>
        <begin position="1"/>
        <end position="16"/>
    </location>
</feature>
<protein>
    <submittedName>
        <fullName evidence="4">Thioredoxin-like</fullName>
    </submittedName>
</protein>
<dbReference type="OrthoDB" id="981626at2"/>
<organism evidence="4 5">
    <name type="scientific">Maribacter dokdonensis</name>
    <dbReference type="NCBI Taxonomy" id="320912"/>
    <lineage>
        <taxon>Bacteria</taxon>
        <taxon>Pseudomonadati</taxon>
        <taxon>Bacteroidota</taxon>
        <taxon>Flavobacteriia</taxon>
        <taxon>Flavobacteriales</taxon>
        <taxon>Flavobacteriaceae</taxon>
        <taxon>Maribacter</taxon>
    </lineage>
</organism>
<dbReference type="RefSeq" id="WP_058103197.1">
    <property type="nucleotide sequence ID" value="NZ_FNTB01000001.1"/>
</dbReference>
<feature type="domain" description="Thioredoxin" evidence="3">
    <location>
        <begin position="3"/>
        <end position="150"/>
    </location>
</feature>
<dbReference type="Pfam" id="PF13899">
    <property type="entry name" value="Thioredoxin_7"/>
    <property type="match status" value="1"/>
</dbReference>
<evidence type="ECO:0000313" key="5">
    <source>
        <dbReference type="Proteomes" id="UP000183038"/>
    </source>
</evidence>
<sequence>MKYLFLLLMIPFLATAQMDIKNANDSKWLTNYDTAISKAKKQKKNVLVYFTGSDWCPPCKMLKTDLFDTVEFQELSSNYILLYIDVPRNKDLLTEKQLAHNKELLTKLNKKKVFPLFKVIDYKGKELDALSGYSMNGVVDSHLKLLEKNK</sequence>
<evidence type="ECO:0000313" key="4">
    <source>
        <dbReference type="EMBL" id="SEC21215.1"/>
    </source>
</evidence>
<accession>A0A1H4QNN7</accession>
<evidence type="ECO:0000259" key="3">
    <source>
        <dbReference type="PROSITE" id="PS51352"/>
    </source>
</evidence>
<reference evidence="4 5" key="1">
    <citation type="submission" date="2016-10" db="EMBL/GenBank/DDBJ databases">
        <authorList>
            <person name="de Groot N.N."/>
        </authorList>
    </citation>
    <scope>NUCLEOTIDE SEQUENCE [LARGE SCALE GENOMIC DNA]</scope>
    <source>
        <strain evidence="4 5">MAR_2009_71</strain>
    </source>
</reference>
<dbReference type="InterPro" id="IPR051099">
    <property type="entry name" value="AGR/TXD"/>
</dbReference>
<dbReference type="InterPro" id="IPR036249">
    <property type="entry name" value="Thioredoxin-like_sf"/>
</dbReference>
<dbReference type="EMBL" id="FNTB01000001">
    <property type="protein sequence ID" value="SEC21215.1"/>
    <property type="molecule type" value="Genomic_DNA"/>
</dbReference>
<evidence type="ECO:0000256" key="1">
    <source>
        <dbReference type="ARBA" id="ARBA00022729"/>
    </source>
</evidence>
<gene>
    <name evidence="4" type="ORF">SAMN05192540_2630</name>
</gene>
<dbReference type="PANTHER" id="PTHR15337">
    <property type="entry name" value="ANTERIOR GRADIENT PROTEIN-RELATED"/>
    <property type="match status" value="1"/>
</dbReference>
<evidence type="ECO:0000256" key="2">
    <source>
        <dbReference type="SAM" id="SignalP"/>
    </source>
</evidence>
<keyword evidence="1 2" id="KW-0732">Signal</keyword>
<dbReference type="SUPFAM" id="SSF52833">
    <property type="entry name" value="Thioredoxin-like"/>
    <property type="match status" value="1"/>
</dbReference>
<dbReference type="Proteomes" id="UP000183038">
    <property type="component" value="Unassembled WGS sequence"/>
</dbReference>
<name>A0A1H4QNN7_9FLAO</name>